<proteinExistence type="predicted"/>
<keyword evidence="1" id="KW-1133">Transmembrane helix</keyword>
<evidence type="ECO:0000313" key="2">
    <source>
        <dbReference type="EMBL" id="AUX21300.1"/>
    </source>
</evidence>
<dbReference type="AlphaFoldDB" id="A0A4P2PX40"/>
<gene>
    <name evidence="2" type="ORF">SOCEGT47_017810</name>
</gene>
<dbReference type="Proteomes" id="UP000295781">
    <property type="component" value="Chromosome"/>
</dbReference>
<keyword evidence="1" id="KW-0812">Transmembrane</keyword>
<name>A0A4P2PX40_SORCE</name>
<sequence length="127" mass="12947">MGSRTGCGGSRTGEDLSIPALVLVATLLLFWQNLRPPRPSASDDFALPSRPGVVFLLQLLVSVYRGYFGAGIGIVMLALLSSFAGGADIHFGAQAAPSGAAWLAPAPQTVGREVAATRPGLVPTSAG</sequence>
<accession>A0A4P2PX40</accession>
<evidence type="ECO:0000256" key="1">
    <source>
        <dbReference type="SAM" id="Phobius"/>
    </source>
</evidence>
<organism evidence="2 3">
    <name type="scientific">Sorangium cellulosum</name>
    <name type="common">Polyangium cellulosum</name>
    <dbReference type="NCBI Taxonomy" id="56"/>
    <lineage>
        <taxon>Bacteria</taxon>
        <taxon>Pseudomonadati</taxon>
        <taxon>Myxococcota</taxon>
        <taxon>Polyangia</taxon>
        <taxon>Polyangiales</taxon>
        <taxon>Polyangiaceae</taxon>
        <taxon>Sorangium</taxon>
    </lineage>
</organism>
<feature type="transmembrane region" description="Helical" evidence="1">
    <location>
        <begin position="16"/>
        <end position="34"/>
    </location>
</feature>
<evidence type="ECO:0000313" key="3">
    <source>
        <dbReference type="Proteomes" id="UP000295781"/>
    </source>
</evidence>
<keyword evidence="1" id="KW-0472">Membrane</keyword>
<protein>
    <submittedName>
        <fullName evidence="2">Uncharacterized protein</fullName>
    </submittedName>
</protein>
<feature type="transmembrane region" description="Helical" evidence="1">
    <location>
        <begin position="54"/>
        <end position="80"/>
    </location>
</feature>
<reference evidence="2 3" key="1">
    <citation type="submission" date="2015-09" db="EMBL/GenBank/DDBJ databases">
        <title>Sorangium comparison.</title>
        <authorList>
            <person name="Zaburannyi N."/>
            <person name="Bunk B."/>
            <person name="Overmann J."/>
            <person name="Mueller R."/>
        </authorList>
    </citation>
    <scope>NUCLEOTIDE SEQUENCE [LARGE SCALE GENOMIC DNA]</scope>
    <source>
        <strain evidence="2 3">So ceGT47</strain>
    </source>
</reference>
<dbReference type="RefSeq" id="WP_242516024.1">
    <property type="nucleotide sequence ID" value="NZ_CP012670.1"/>
</dbReference>
<dbReference type="EMBL" id="CP012670">
    <property type="protein sequence ID" value="AUX21300.1"/>
    <property type="molecule type" value="Genomic_DNA"/>
</dbReference>